<comment type="caution">
    <text evidence="8">The sequence shown here is derived from an EMBL/GenBank/DDBJ whole genome shotgun (WGS) entry which is preliminary data.</text>
</comment>
<gene>
    <name evidence="8" type="ORF">BK699_21480</name>
</gene>
<proteinExistence type="inferred from homology"/>
<evidence type="ECO:0000256" key="7">
    <source>
        <dbReference type="SAM" id="Phobius"/>
    </source>
</evidence>
<dbReference type="GO" id="GO:0009847">
    <property type="term" value="P:spore germination"/>
    <property type="evidence" value="ECO:0007669"/>
    <property type="project" value="UniProtKB-UniRule"/>
</dbReference>
<protein>
    <submittedName>
        <fullName evidence="8">Spore germination protein</fullName>
    </submittedName>
</protein>
<evidence type="ECO:0000313" key="9">
    <source>
        <dbReference type="Proteomes" id="UP000195152"/>
    </source>
</evidence>
<dbReference type="Pfam" id="PF03323">
    <property type="entry name" value="GerA"/>
    <property type="match status" value="1"/>
</dbReference>
<name>A0A242W6N6_BACTU</name>
<dbReference type="Proteomes" id="UP000195152">
    <property type="component" value="Unassembled WGS sequence"/>
</dbReference>
<dbReference type="AlphaFoldDB" id="A0A242W6N6"/>
<feature type="transmembrane region" description="Helical" evidence="7">
    <location>
        <begin position="377"/>
        <end position="396"/>
    </location>
</feature>
<evidence type="ECO:0000256" key="1">
    <source>
        <dbReference type="ARBA" id="ARBA00004141"/>
    </source>
</evidence>
<evidence type="ECO:0000256" key="3">
    <source>
        <dbReference type="ARBA" id="ARBA00022692"/>
    </source>
</evidence>
<evidence type="ECO:0000256" key="2">
    <source>
        <dbReference type="ARBA" id="ARBA00005278"/>
    </source>
</evidence>
<dbReference type="InterPro" id="IPR050768">
    <property type="entry name" value="UPF0353/GerABKA_families"/>
</dbReference>
<dbReference type="InterPro" id="IPR004995">
    <property type="entry name" value="Spore_Ger"/>
</dbReference>
<dbReference type="GO" id="GO:0005886">
    <property type="term" value="C:plasma membrane"/>
    <property type="evidence" value="ECO:0007669"/>
    <property type="project" value="UniProtKB-SubCell"/>
</dbReference>
<comment type="subcellular location">
    <subcellularLocation>
        <location evidence="6">Cell membrane</location>
    </subcellularLocation>
    <subcellularLocation>
        <location evidence="1">Membrane</location>
        <topology evidence="1">Multi-pass membrane protein</topology>
    </subcellularLocation>
</comment>
<feature type="transmembrane region" description="Helical" evidence="7">
    <location>
        <begin position="285"/>
        <end position="307"/>
    </location>
</feature>
<keyword evidence="3 7" id="KW-0812">Transmembrane</keyword>
<evidence type="ECO:0000256" key="5">
    <source>
        <dbReference type="ARBA" id="ARBA00023136"/>
    </source>
</evidence>
<evidence type="ECO:0000256" key="6">
    <source>
        <dbReference type="PIRNR" id="PIRNR005690"/>
    </source>
</evidence>
<dbReference type="PIRSF" id="PIRSF005690">
    <property type="entry name" value="GerBA"/>
    <property type="match status" value="1"/>
</dbReference>
<organism evidence="8 9">
    <name type="scientific">Bacillus thuringiensis serovar mexicanensis</name>
    <dbReference type="NCBI Taxonomy" id="180868"/>
    <lineage>
        <taxon>Bacteria</taxon>
        <taxon>Bacillati</taxon>
        <taxon>Bacillota</taxon>
        <taxon>Bacilli</taxon>
        <taxon>Bacillales</taxon>
        <taxon>Bacillaceae</taxon>
        <taxon>Bacillus</taxon>
        <taxon>Bacillus cereus group</taxon>
    </lineage>
</organism>
<evidence type="ECO:0000256" key="4">
    <source>
        <dbReference type="ARBA" id="ARBA00022989"/>
    </source>
</evidence>
<dbReference type="EMBL" id="NFCF01000088">
    <property type="protein sequence ID" value="OTW46214.1"/>
    <property type="molecule type" value="Genomic_DNA"/>
</dbReference>
<comment type="similarity">
    <text evidence="2 6">Belongs to the GerABKA family.</text>
</comment>
<dbReference type="PANTHER" id="PTHR22550:SF16">
    <property type="entry name" value="SPORE GERMINATION PROTEIN"/>
    <property type="match status" value="1"/>
</dbReference>
<evidence type="ECO:0000313" key="8">
    <source>
        <dbReference type="EMBL" id="OTW46214.1"/>
    </source>
</evidence>
<feature type="transmembrane region" description="Helical" evidence="7">
    <location>
        <begin position="408"/>
        <end position="436"/>
    </location>
</feature>
<accession>A0A242W6N6</accession>
<reference evidence="8 9" key="1">
    <citation type="submission" date="2016-10" db="EMBL/GenBank/DDBJ databases">
        <title>Comparative genomics of Bacillus thuringiensis reveals a path to pathogens against multiple invertebrate hosts.</title>
        <authorList>
            <person name="Zheng J."/>
            <person name="Gao Q."/>
            <person name="Liu H."/>
            <person name="Peng D."/>
            <person name="Ruan L."/>
            <person name="Sun M."/>
        </authorList>
    </citation>
    <scope>NUCLEOTIDE SEQUENCE [LARGE SCALE GENOMIC DNA]</scope>
    <source>
        <strain evidence="8">BGSC 4AC1</strain>
    </source>
</reference>
<dbReference type="RefSeq" id="WP_001084265.1">
    <property type="nucleotide sequence ID" value="NZ_NFCF01000088.1"/>
</dbReference>
<keyword evidence="4 7" id="KW-1133">Transmembrane helix</keyword>
<keyword evidence="5 6" id="KW-0472">Membrane</keyword>
<dbReference type="PANTHER" id="PTHR22550">
    <property type="entry name" value="SPORE GERMINATION PROTEIN"/>
    <property type="match status" value="1"/>
</dbReference>
<sequence length="474" mass="53318">MNSHTDFTTLTTSLSQNISTLYSTFKHTPDLIVRYFQIKNDNQSAALVYLESLCNVELLSNQVLKPLLSYNWSMKEIDSIIPLPFLTGLNKWDEIIRAILHGKSILLINDQDTCIIFDVVDIKQRSIEEPSAEKAIKGAHEGFIESASDNISLIRQYIPTSKLCINEMSVGDFIQNQVSILYLEDIASSEVLERLEKRIQNIHVRYLFSAGELQELIEDSAFSPFPQCILTERPDTAALHMLEGRFVVIVEKSPHVLITPVTFISFFQHIDDYNIRILNSNVIRIIRFIAFYMAILLPAIYISLVSFNYELIPIELLLTIGKYRADVPFPPLIEALIMEIAFELLREASIRLPSAVSQTIGIVGAIVIGQAAVQAGIVSNMMIIIVASTAIASFIVPNNDMSSAIRLIRFPMMLMASLFGIVGIVIGMMTLIAHILSLQSLGLPLAPLQFSNFRDSLLRFPLWKIKRKNKSNNK</sequence>